<evidence type="ECO:0000256" key="8">
    <source>
        <dbReference type="ARBA" id="ARBA00023157"/>
    </source>
</evidence>
<dbReference type="SUPFAM" id="SSF52833">
    <property type="entry name" value="Thioredoxin-like"/>
    <property type="match status" value="1"/>
</dbReference>
<dbReference type="Gene3D" id="3.90.70.10">
    <property type="entry name" value="Cysteine proteinases"/>
    <property type="match status" value="1"/>
</dbReference>
<dbReference type="EMBL" id="JAAABI010000001">
    <property type="protein sequence ID" value="NAY90517.1"/>
    <property type="molecule type" value="Genomic_DNA"/>
</dbReference>
<accession>A0A964WW78</accession>
<evidence type="ECO:0000259" key="11">
    <source>
        <dbReference type="Pfam" id="PF07884"/>
    </source>
</evidence>
<dbReference type="Proteomes" id="UP000667650">
    <property type="component" value="Unassembled WGS sequence"/>
</dbReference>
<keyword evidence="7 10" id="KW-0472">Membrane</keyword>
<dbReference type="Gene3D" id="1.20.1440.130">
    <property type="entry name" value="VKOR domain"/>
    <property type="match status" value="1"/>
</dbReference>
<evidence type="ECO:0000313" key="13">
    <source>
        <dbReference type="EMBL" id="NAY90517.1"/>
    </source>
</evidence>
<dbReference type="GO" id="GO:0016491">
    <property type="term" value="F:oxidoreductase activity"/>
    <property type="evidence" value="ECO:0007669"/>
    <property type="project" value="UniProtKB-KW"/>
</dbReference>
<comment type="subcellular location">
    <subcellularLocation>
        <location evidence="1">Membrane</location>
        <topology evidence="1">Multi-pass membrane protein</topology>
    </subcellularLocation>
</comment>
<feature type="domain" description="Thioredoxin-like fold" evidence="12">
    <location>
        <begin position="363"/>
        <end position="516"/>
    </location>
</feature>
<comment type="caution">
    <text evidence="13">The sequence shown here is derived from an EMBL/GenBank/DDBJ whole genome shotgun (WGS) entry which is preliminary data.</text>
</comment>
<dbReference type="GO" id="GO:0016020">
    <property type="term" value="C:membrane"/>
    <property type="evidence" value="ECO:0007669"/>
    <property type="project" value="UniProtKB-SubCell"/>
</dbReference>
<protein>
    <submittedName>
        <fullName evidence="13">Thioredoxin domain-containing protein</fullName>
    </submittedName>
</protein>
<name>A0A964WW78_9FLAO</name>
<dbReference type="CDD" id="cd12921">
    <property type="entry name" value="VKOR_4"/>
    <property type="match status" value="1"/>
</dbReference>
<evidence type="ECO:0000313" key="14">
    <source>
        <dbReference type="Proteomes" id="UP000667650"/>
    </source>
</evidence>
<keyword evidence="6" id="KW-0560">Oxidoreductase</keyword>
<feature type="transmembrane region" description="Helical" evidence="10">
    <location>
        <begin position="237"/>
        <end position="258"/>
    </location>
</feature>
<keyword evidence="4" id="KW-0874">Quinone</keyword>
<evidence type="ECO:0000256" key="1">
    <source>
        <dbReference type="ARBA" id="ARBA00004141"/>
    </source>
</evidence>
<organism evidence="13 14">
    <name type="scientific">Flagellimonas ochracea</name>
    <dbReference type="NCBI Taxonomy" id="2696472"/>
    <lineage>
        <taxon>Bacteria</taxon>
        <taxon>Pseudomonadati</taxon>
        <taxon>Bacteroidota</taxon>
        <taxon>Flavobacteriia</taxon>
        <taxon>Flavobacteriales</taxon>
        <taxon>Flavobacteriaceae</taxon>
        <taxon>Flagellimonas</taxon>
    </lineage>
</organism>
<dbReference type="GO" id="GO:0048038">
    <property type="term" value="F:quinone binding"/>
    <property type="evidence" value="ECO:0007669"/>
    <property type="project" value="UniProtKB-KW"/>
</dbReference>
<evidence type="ECO:0000256" key="7">
    <source>
        <dbReference type="ARBA" id="ARBA00023136"/>
    </source>
</evidence>
<keyword evidence="5 10" id="KW-1133">Transmembrane helix</keyword>
<feature type="domain" description="Vitamin K epoxide reductase" evidence="11">
    <location>
        <begin position="160"/>
        <end position="285"/>
    </location>
</feature>
<dbReference type="InterPro" id="IPR038354">
    <property type="entry name" value="VKOR_sf"/>
</dbReference>
<dbReference type="Pfam" id="PF07884">
    <property type="entry name" value="VKOR"/>
    <property type="match status" value="1"/>
</dbReference>
<evidence type="ECO:0000256" key="4">
    <source>
        <dbReference type="ARBA" id="ARBA00022719"/>
    </source>
</evidence>
<keyword evidence="3 10" id="KW-0812">Transmembrane</keyword>
<dbReference type="Gene3D" id="3.40.30.10">
    <property type="entry name" value="Glutaredoxin"/>
    <property type="match status" value="1"/>
</dbReference>
<evidence type="ECO:0000256" key="2">
    <source>
        <dbReference type="ARBA" id="ARBA00006214"/>
    </source>
</evidence>
<proteinExistence type="inferred from homology"/>
<evidence type="ECO:0000256" key="3">
    <source>
        <dbReference type="ARBA" id="ARBA00022692"/>
    </source>
</evidence>
<feature type="transmembrane region" description="Helical" evidence="10">
    <location>
        <begin position="270"/>
        <end position="289"/>
    </location>
</feature>
<dbReference type="AlphaFoldDB" id="A0A964WW78"/>
<feature type="transmembrane region" description="Helical" evidence="10">
    <location>
        <begin position="301"/>
        <end position="318"/>
    </location>
</feature>
<feature type="transmembrane region" description="Helical" evidence="10">
    <location>
        <begin position="131"/>
        <end position="148"/>
    </location>
</feature>
<dbReference type="InterPro" id="IPR012932">
    <property type="entry name" value="VKOR"/>
</dbReference>
<comment type="similarity">
    <text evidence="2">Belongs to the VKOR family.</text>
</comment>
<feature type="transmembrane region" description="Helical" evidence="10">
    <location>
        <begin position="154"/>
        <end position="173"/>
    </location>
</feature>
<evidence type="ECO:0000259" key="12">
    <source>
        <dbReference type="Pfam" id="PF13462"/>
    </source>
</evidence>
<dbReference type="Pfam" id="PF13462">
    <property type="entry name" value="Thioredoxin_4"/>
    <property type="match status" value="1"/>
</dbReference>
<dbReference type="InterPro" id="IPR012336">
    <property type="entry name" value="Thioredoxin-like_fold"/>
</dbReference>
<reference evidence="13" key="1">
    <citation type="submission" date="2020-01" db="EMBL/GenBank/DDBJ databases">
        <title>Muricauda ochracea sp. nov., isolated from a tidal flat of Garorim bay in Korea.</title>
        <authorList>
            <person name="Kim D."/>
            <person name="Yoo Y."/>
            <person name="Kim J.-J."/>
        </authorList>
    </citation>
    <scope>NUCLEOTIDE SEQUENCE</scope>
    <source>
        <strain evidence="13">JGD-17</strain>
    </source>
</reference>
<keyword evidence="9" id="KW-0676">Redox-active center</keyword>
<evidence type="ECO:0000256" key="9">
    <source>
        <dbReference type="ARBA" id="ARBA00023284"/>
    </source>
</evidence>
<dbReference type="InterPro" id="IPR036249">
    <property type="entry name" value="Thioredoxin-like_sf"/>
</dbReference>
<evidence type="ECO:0000256" key="6">
    <source>
        <dbReference type="ARBA" id="ARBA00023002"/>
    </source>
</evidence>
<gene>
    <name evidence="13" type="ORF">GTQ34_01185</name>
</gene>
<feature type="transmembrane region" description="Helical" evidence="10">
    <location>
        <begin position="212"/>
        <end position="231"/>
    </location>
</feature>
<evidence type="ECO:0000256" key="5">
    <source>
        <dbReference type="ARBA" id="ARBA00022989"/>
    </source>
</evidence>
<evidence type="ECO:0000256" key="10">
    <source>
        <dbReference type="SAM" id="Phobius"/>
    </source>
</evidence>
<keyword evidence="14" id="KW-1185">Reference proteome</keyword>
<keyword evidence="8" id="KW-1015">Disulfide bond</keyword>
<sequence length="532" mass="60710">MLHIIKYLQSRQVSVYKSEFLFQIQSHPDHPSLVSITDGLNHFKIKHHAVEIEPSDENLKALPTRFLTILKNSNELLDVTRVKDGNLKVFDSNGKRELDCKTFLELWSGIVVLIETTDSNKSGYPRKSKKFKLIISIALLIAPIIYFLGQNLNFQNFIQFAFALIGLIVALLIKKSESGSGPAVLEKFCAAIKSFDCHAVTQSSGSKLFGKIDMATLSFIYFSSIILFLFIDGINQLNNHVLALLYILAIPITIYSIFYQNLVVKKWCPLCLATVLIIWLQVFFSLDMITNELISKIELDSLIVLLGSILFASSLWYLSKPIYDELVENKATIKELLRFKKNFPLFASAVQNVNPIETSISHSEKEIVLGAPDALIEILLITNPLCKFCSSAHTEIDELLERFREKIKVRIRFNVQTTTNAIAYQISNSLIQIYHECNKEYFSNALDDAFSSGTVKTDEWIRIYSKDSSPETDKVLDDQLSWCRKNGINFTPAFFINSKKIPEPYEIKDIKYFIDDLYEVLQEQEVLEPLNH</sequence>